<evidence type="ECO:0000313" key="2">
    <source>
        <dbReference type="Proteomes" id="UP000476332"/>
    </source>
</evidence>
<organism evidence="1 2">
    <name type="scientific">Aurantimonas aggregata</name>
    <dbReference type="NCBI Taxonomy" id="2047720"/>
    <lineage>
        <taxon>Bacteria</taxon>
        <taxon>Pseudomonadati</taxon>
        <taxon>Pseudomonadota</taxon>
        <taxon>Alphaproteobacteria</taxon>
        <taxon>Hyphomicrobiales</taxon>
        <taxon>Aurantimonadaceae</taxon>
        <taxon>Aurantimonas</taxon>
    </lineage>
</organism>
<reference evidence="1 2" key="1">
    <citation type="submission" date="2020-01" db="EMBL/GenBank/DDBJ databases">
        <title>Genomes of bacteria type strains.</title>
        <authorList>
            <person name="Chen J."/>
            <person name="Zhu S."/>
            <person name="Chen J."/>
        </authorList>
    </citation>
    <scope>NUCLEOTIDE SEQUENCE [LARGE SCALE GENOMIC DNA]</scope>
    <source>
        <strain evidence="1 2">KCTC 52919</strain>
    </source>
</reference>
<evidence type="ECO:0000313" key="1">
    <source>
        <dbReference type="EMBL" id="NDV87035.1"/>
    </source>
</evidence>
<accession>A0A6L9MGT7</accession>
<sequence length="818" mass="84776">MTNPYPLPRSFRASPPIAGDGNATYGPFAFKIWDPADIIAEVDRGTGNFALEPVTVAKLAGLLFDDFTVRFSPALTFGQRAVVISRRLHERSTDVTRGGSVSTNGLEGELSRQGTVLQELRRDSNQLDVDLSGERLERISADSLEATLRALGDSFLRGLIGDYYAKDTLNPVPISSRAAAEIALIGPALTHLLTGGFAAPGFGGEGLYRRGDGAKPGGFFSGDGAGWELVRGDVVDIRQFGAVADWNGFPELATDNWQALEDARDFLGLLGGRIRVVGQYYKSKTTVIETNVTFYGDGATGSSGNNSVVVVPAGVTAFIGRSSAGFTSRAADWCIENIDTRASGKNTNTVTGTIAAGTRILTLSAPGDFENGQIIYINGAGYTNDLANPNVAKADCEAGNPTITCRRFGNSASVGMCPGMVVNIVGAGLPAGTYVVSTSNSGSNGTVVLSNAPTISVPNASIKYSDDLRTQIISGGGTTTLTLGVGAATAATGAIVGHYDCGVFSTGRFRTDGVWVTRDFAGAGILLCGSGITPTGSAANVNGSVLNYGYSFGNKNNVVIMGVNGNIVKINDVYTHSSSAYCFVDESFLGSLFNGTHAQGANGCYMTVYPNAYTKFNGCYSEPGHPCSFSRRTTVDGGTLGGARTGNVHGGAVRGADIDFGMIMSSSRFGLEGLEYLVTVGGINQPISIGASAVGGPAVMQFKPSSSGLGQAGLWGWFVGSPANNVGAYFTDESHPWGAGWNVTPRGTYIGRGLASLATSNFRKRTGTIGAPTSGEAVRGDVWEEFNLSSGGSMYYVCTTSGTIGSTAVIKTAGAIAA</sequence>
<protein>
    <submittedName>
        <fullName evidence="1">Uncharacterized protein</fullName>
    </submittedName>
</protein>
<keyword evidence="2" id="KW-1185">Reference proteome</keyword>
<dbReference type="Proteomes" id="UP000476332">
    <property type="component" value="Unassembled WGS sequence"/>
</dbReference>
<proteinExistence type="predicted"/>
<name>A0A6L9MGT7_9HYPH</name>
<gene>
    <name evidence="1" type="ORF">GTW51_10010</name>
</gene>
<dbReference type="EMBL" id="JAAAMJ010000006">
    <property type="protein sequence ID" value="NDV87035.1"/>
    <property type="molecule type" value="Genomic_DNA"/>
</dbReference>
<comment type="caution">
    <text evidence="1">The sequence shown here is derived from an EMBL/GenBank/DDBJ whole genome shotgun (WGS) entry which is preliminary data.</text>
</comment>
<dbReference type="AlphaFoldDB" id="A0A6L9MGT7"/>
<dbReference type="RefSeq" id="WP_163043792.1">
    <property type="nucleotide sequence ID" value="NZ_JAAAMJ010000006.1"/>
</dbReference>